<dbReference type="SMART" id="SM00320">
    <property type="entry name" value="WD40"/>
    <property type="match status" value="3"/>
</dbReference>
<dbReference type="Proteomes" id="UP000030755">
    <property type="component" value="Unassembled WGS sequence"/>
</dbReference>
<evidence type="ECO:0000313" key="1">
    <source>
        <dbReference type="EMBL" id="EPZ33499.1"/>
    </source>
</evidence>
<organism evidence="1 2">
    <name type="scientific">Rozella allomycis (strain CSF55)</name>
    <dbReference type="NCBI Taxonomy" id="988480"/>
    <lineage>
        <taxon>Eukaryota</taxon>
        <taxon>Fungi</taxon>
        <taxon>Fungi incertae sedis</taxon>
        <taxon>Cryptomycota</taxon>
        <taxon>Cryptomycota incertae sedis</taxon>
        <taxon>Rozella</taxon>
    </lineage>
</organism>
<dbReference type="PANTHER" id="PTHR43991">
    <property type="entry name" value="WD REPEAT PROTEIN (AFU_ORTHOLOGUE AFUA_8G05640)-RELATED"/>
    <property type="match status" value="1"/>
</dbReference>
<name>A0A075AY57_ROZAC</name>
<dbReference type="HOGENOM" id="CLU_1305468_0_0_1"/>
<evidence type="ECO:0000313" key="2">
    <source>
        <dbReference type="Proteomes" id="UP000030755"/>
    </source>
</evidence>
<keyword evidence="2" id="KW-1185">Reference proteome</keyword>
<dbReference type="Gene3D" id="2.130.10.10">
    <property type="entry name" value="YVTN repeat-like/Quinoprotein amine dehydrogenase"/>
    <property type="match status" value="1"/>
</dbReference>
<evidence type="ECO:0008006" key="3">
    <source>
        <dbReference type="Google" id="ProtNLM"/>
    </source>
</evidence>
<dbReference type="InterPro" id="IPR015943">
    <property type="entry name" value="WD40/YVTN_repeat-like_dom_sf"/>
</dbReference>
<proteinExistence type="predicted"/>
<accession>A0A075AY57</accession>
<dbReference type="EMBL" id="KE561054">
    <property type="protein sequence ID" value="EPZ33499.1"/>
    <property type="molecule type" value="Genomic_DNA"/>
</dbReference>
<dbReference type="OrthoDB" id="20669at2759"/>
<dbReference type="PANTHER" id="PTHR43991:SF12">
    <property type="entry name" value="WD REPEAT PROTEIN (AFU_ORTHOLOGUE AFUA_8G05640)"/>
    <property type="match status" value="1"/>
</dbReference>
<protein>
    <recommendedName>
        <fullName evidence="3">WD40 repeat-like protein</fullName>
    </recommendedName>
</protein>
<reference evidence="1 2" key="1">
    <citation type="journal article" date="2013" name="Curr. Biol.">
        <title>Shared signatures of parasitism and phylogenomics unite Cryptomycota and microsporidia.</title>
        <authorList>
            <person name="James T.Y."/>
            <person name="Pelin A."/>
            <person name="Bonen L."/>
            <person name="Ahrendt S."/>
            <person name="Sain D."/>
            <person name="Corradi N."/>
            <person name="Stajich J.E."/>
        </authorList>
    </citation>
    <scope>NUCLEOTIDE SEQUENCE [LARGE SCALE GENOMIC DNA]</scope>
    <source>
        <strain evidence="1 2">CSF55</strain>
    </source>
</reference>
<sequence>MTNVIEWNPVTRESRILFDTQQSQMSSMMRICSLTSKGKYIVIGGYQGEILVWDNSDLKVYSLSSEPAAIFTHFQFSNLRVSNTLYGHSDFCFAIDWSPCGKFVATGSQDCTARMANKCINVMKGNISGFRNIKFSPDGKYIAMCETADYVHLYDTNDKFSNGQIIDFFEPGEITGFDWSRNSDSFFIGCYDSDYGGIIEFQKSRNGIPII</sequence>
<dbReference type="InterPro" id="IPR036322">
    <property type="entry name" value="WD40_repeat_dom_sf"/>
</dbReference>
<gene>
    <name evidence="1" type="ORF">O9G_001250</name>
</gene>
<dbReference type="Pfam" id="PF00400">
    <property type="entry name" value="WD40"/>
    <property type="match status" value="2"/>
</dbReference>
<dbReference type="InterPro" id="IPR001680">
    <property type="entry name" value="WD40_rpt"/>
</dbReference>
<dbReference type="STRING" id="988480.A0A075AY57"/>
<dbReference type="SUPFAM" id="SSF50978">
    <property type="entry name" value="WD40 repeat-like"/>
    <property type="match status" value="1"/>
</dbReference>
<dbReference type="AlphaFoldDB" id="A0A075AY57"/>